<evidence type="ECO:0000256" key="2">
    <source>
        <dbReference type="SAM" id="SignalP"/>
    </source>
</evidence>
<feature type="chain" id="PRO_5004795575" description="Porin" evidence="2">
    <location>
        <begin position="22"/>
        <end position="459"/>
    </location>
</feature>
<reference evidence="3 4" key="1">
    <citation type="journal article" date="2014" name="Genome Announc.">
        <title>Genome Sequence and Methylome of Soil Bacterium Gemmatirosa kalamazoonensis KBS708T, a Member of the Rarely Cultivated Gemmatimonadetes Phylum.</title>
        <authorList>
            <person name="Debruyn J.M."/>
            <person name="Radosevich M."/>
            <person name="Wommack K.E."/>
            <person name="Polson S.W."/>
            <person name="Hauser L.J."/>
            <person name="Fawaz M.N."/>
            <person name="Korlach J."/>
            <person name="Tsai Y.C."/>
        </authorList>
    </citation>
    <scope>NUCLEOTIDE SEQUENCE [LARGE SCALE GENOMIC DNA]</scope>
    <source>
        <strain evidence="3 4">KBS708</strain>
    </source>
</reference>
<gene>
    <name evidence="3" type="ORF">J421_1436</name>
</gene>
<dbReference type="eggNOG" id="ENOG50333GZ">
    <property type="taxonomic scope" value="Bacteria"/>
</dbReference>
<protein>
    <recommendedName>
        <fullName evidence="5">Porin</fullName>
    </recommendedName>
</protein>
<evidence type="ECO:0000313" key="4">
    <source>
        <dbReference type="Proteomes" id="UP000019151"/>
    </source>
</evidence>
<dbReference type="HOGENOM" id="CLU_595495_0_0_0"/>
<keyword evidence="2" id="KW-0732">Signal</keyword>
<dbReference type="KEGG" id="gba:J421_1436"/>
<dbReference type="RefSeq" id="WP_148306194.1">
    <property type="nucleotide sequence ID" value="NZ_CP007128.1"/>
</dbReference>
<name>W0RHU0_9BACT</name>
<evidence type="ECO:0000313" key="3">
    <source>
        <dbReference type="EMBL" id="AHG88973.1"/>
    </source>
</evidence>
<dbReference type="OrthoDB" id="116216at2"/>
<dbReference type="InParanoid" id="W0RHU0"/>
<feature type="coiled-coil region" evidence="1">
    <location>
        <begin position="46"/>
        <end position="73"/>
    </location>
</feature>
<evidence type="ECO:0000256" key="1">
    <source>
        <dbReference type="SAM" id="Coils"/>
    </source>
</evidence>
<dbReference type="STRING" id="861299.J421_1436"/>
<accession>W0RHU0</accession>
<feature type="signal peptide" evidence="2">
    <location>
        <begin position="1"/>
        <end position="21"/>
    </location>
</feature>
<organism evidence="3 4">
    <name type="scientific">Gemmatirosa kalamazoonensis</name>
    <dbReference type="NCBI Taxonomy" id="861299"/>
    <lineage>
        <taxon>Bacteria</taxon>
        <taxon>Pseudomonadati</taxon>
        <taxon>Gemmatimonadota</taxon>
        <taxon>Gemmatimonadia</taxon>
        <taxon>Gemmatimonadales</taxon>
        <taxon>Gemmatimonadaceae</taxon>
        <taxon>Gemmatirosa</taxon>
    </lineage>
</organism>
<dbReference type="AlphaFoldDB" id="W0RHU0"/>
<dbReference type="Proteomes" id="UP000019151">
    <property type="component" value="Chromosome"/>
</dbReference>
<keyword evidence="1" id="KW-0175">Coiled coil</keyword>
<evidence type="ECO:0008006" key="5">
    <source>
        <dbReference type="Google" id="ProtNLM"/>
    </source>
</evidence>
<proteinExistence type="predicted"/>
<dbReference type="EMBL" id="CP007128">
    <property type="protein sequence ID" value="AHG88973.1"/>
    <property type="molecule type" value="Genomic_DNA"/>
</dbReference>
<sequence length="459" mass="49085">MPSPRSSLAALRRLGAHVLLAVPAALGAQTRPDSAPPRADSTRVSVDSLAARLERAEAAIALLRQQLATESESAVRTRSRVALDLSARVLTNIALTRGPTNDPGVPQIAIANADYGQVLGISLRQTRVGAAVTVRDVLGGTFDGDADLDFFGGGRDANGNRPLFPEPRFRTVRGTLRWARTSVMVGAETPLISDLDPLSLAAIGITEFSAAGDLWNWLPQVRVTRALGGKTLRWAVTGAVLEPFTSALYDPVRPGGGDAGERSGKPYLESRLRVRWGPEDPDAPMSDVRDAVTGEGPSEIGIGVHRGWVEVDDDHQFTSGAVSLDARIVLAPHVELRGEAYRGRLLLGLGGGAIGQNFGRPPAGAPAGTVGTPLHDVAGWAQLNVRPTEQWLAGVGCGIDRVRDEDRPDRRQNTVCAAHLRWTPVQPVLLGLEYRRHQTLYSTGLYHAHHINLALGFEI</sequence>
<keyword evidence="4" id="KW-1185">Reference proteome</keyword>